<sequence length="93" mass="10462">MSEVYDDGVSLSVGQLQMCSVSRLTKMLHEAADHQDSRGGDVTRHQTRVIQPLRFYMSAFPQQGGELIPRFPGVWRARGGVRYADLCHVNKTN</sequence>
<reference evidence="1 2" key="1">
    <citation type="submission" date="2019-05" db="EMBL/GenBank/DDBJ databases">
        <title>Another draft genome of Portunus trituberculatus and its Hox gene families provides insights of decapod evolution.</title>
        <authorList>
            <person name="Jeong J.-H."/>
            <person name="Song I."/>
            <person name="Kim S."/>
            <person name="Choi T."/>
            <person name="Kim D."/>
            <person name="Ryu S."/>
            <person name="Kim W."/>
        </authorList>
    </citation>
    <scope>NUCLEOTIDE SEQUENCE [LARGE SCALE GENOMIC DNA]</scope>
    <source>
        <tissue evidence="1">Muscle</tissue>
    </source>
</reference>
<dbReference type="EMBL" id="VSRR010009762">
    <property type="protein sequence ID" value="MPC50835.1"/>
    <property type="molecule type" value="Genomic_DNA"/>
</dbReference>
<protein>
    <submittedName>
        <fullName evidence="1">Uncharacterized protein</fullName>
    </submittedName>
</protein>
<organism evidence="1 2">
    <name type="scientific">Portunus trituberculatus</name>
    <name type="common">Swimming crab</name>
    <name type="synonym">Neptunus trituberculatus</name>
    <dbReference type="NCBI Taxonomy" id="210409"/>
    <lineage>
        <taxon>Eukaryota</taxon>
        <taxon>Metazoa</taxon>
        <taxon>Ecdysozoa</taxon>
        <taxon>Arthropoda</taxon>
        <taxon>Crustacea</taxon>
        <taxon>Multicrustacea</taxon>
        <taxon>Malacostraca</taxon>
        <taxon>Eumalacostraca</taxon>
        <taxon>Eucarida</taxon>
        <taxon>Decapoda</taxon>
        <taxon>Pleocyemata</taxon>
        <taxon>Brachyura</taxon>
        <taxon>Eubrachyura</taxon>
        <taxon>Portunoidea</taxon>
        <taxon>Portunidae</taxon>
        <taxon>Portuninae</taxon>
        <taxon>Portunus</taxon>
    </lineage>
</organism>
<comment type="caution">
    <text evidence="1">The sequence shown here is derived from an EMBL/GenBank/DDBJ whole genome shotgun (WGS) entry which is preliminary data.</text>
</comment>
<keyword evidence="2" id="KW-1185">Reference proteome</keyword>
<dbReference type="AlphaFoldDB" id="A0A5B7FZU4"/>
<evidence type="ECO:0000313" key="1">
    <source>
        <dbReference type="EMBL" id="MPC50835.1"/>
    </source>
</evidence>
<name>A0A5B7FZU4_PORTR</name>
<proteinExistence type="predicted"/>
<accession>A0A5B7FZU4</accession>
<gene>
    <name evidence="1" type="ORF">E2C01_044669</name>
</gene>
<dbReference type="Proteomes" id="UP000324222">
    <property type="component" value="Unassembled WGS sequence"/>
</dbReference>
<evidence type="ECO:0000313" key="2">
    <source>
        <dbReference type="Proteomes" id="UP000324222"/>
    </source>
</evidence>